<dbReference type="AlphaFoldDB" id="A0A820NRL4"/>
<proteinExistence type="predicted"/>
<comment type="caution">
    <text evidence="1">The sequence shown here is derived from an EMBL/GenBank/DDBJ whole genome shotgun (WGS) entry which is preliminary data.</text>
</comment>
<organism evidence="1 2">
    <name type="scientific">Adineta steineri</name>
    <dbReference type="NCBI Taxonomy" id="433720"/>
    <lineage>
        <taxon>Eukaryota</taxon>
        <taxon>Metazoa</taxon>
        <taxon>Spiralia</taxon>
        <taxon>Gnathifera</taxon>
        <taxon>Rotifera</taxon>
        <taxon>Eurotatoria</taxon>
        <taxon>Bdelloidea</taxon>
        <taxon>Adinetida</taxon>
        <taxon>Adinetidae</taxon>
        <taxon>Adineta</taxon>
    </lineage>
</organism>
<sequence length="79" mass="8778">KSYKYKKRDRILAKVIENHVSIAKTPEVSRVIHEPIYDSNLPLSGYVVSSAGRLSSSVANIQKEVERLGGTFSSKIDDT</sequence>
<name>A0A820NRL4_9BILA</name>
<dbReference type="InterPro" id="IPR036420">
    <property type="entry name" value="BRCT_dom_sf"/>
</dbReference>
<feature type="non-terminal residue" evidence="1">
    <location>
        <position position="79"/>
    </location>
</feature>
<reference evidence="1" key="1">
    <citation type="submission" date="2021-02" db="EMBL/GenBank/DDBJ databases">
        <authorList>
            <person name="Nowell W R."/>
        </authorList>
    </citation>
    <scope>NUCLEOTIDE SEQUENCE</scope>
</reference>
<dbReference type="Proteomes" id="UP000663868">
    <property type="component" value="Unassembled WGS sequence"/>
</dbReference>
<protein>
    <submittedName>
        <fullName evidence="1">Uncharacterized protein</fullName>
    </submittedName>
</protein>
<feature type="non-terminal residue" evidence="1">
    <location>
        <position position="1"/>
    </location>
</feature>
<evidence type="ECO:0000313" key="2">
    <source>
        <dbReference type="Proteomes" id="UP000663868"/>
    </source>
</evidence>
<dbReference type="Gene3D" id="3.40.50.10190">
    <property type="entry name" value="BRCT domain"/>
    <property type="match status" value="1"/>
</dbReference>
<gene>
    <name evidence="1" type="ORF">KXQ929_LOCUS50692</name>
</gene>
<evidence type="ECO:0000313" key="1">
    <source>
        <dbReference type="EMBL" id="CAF4395100.1"/>
    </source>
</evidence>
<dbReference type="EMBL" id="CAJOBB010023721">
    <property type="protein sequence ID" value="CAF4395100.1"/>
    <property type="molecule type" value="Genomic_DNA"/>
</dbReference>
<accession>A0A820NRL4</accession>